<accession>A0AAU7BSP0</accession>
<evidence type="ECO:0000313" key="2">
    <source>
        <dbReference type="EMBL" id="XBG61176.1"/>
    </source>
</evidence>
<sequence>MQQVVTYIERQNSLKWRILVALFYTIALGLFIYFLITMDFSLKEKHFYAHFDTLKIIFPIIFLAIYFYYNINCYFDFDKKLFKREFTIGIFRYGKWQPMPKFDYISLYAINESTFQVNLWNNKNKHWDLYEEFNFKDAFLIAFELSELLNVDLLDATQRNNFRWIDKKATIESGEIKHLD</sequence>
<name>A0AAU7BSP0_9FLAO</name>
<keyword evidence="1" id="KW-0472">Membrane</keyword>
<dbReference type="AlphaFoldDB" id="A0AAU7BSP0"/>
<evidence type="ECO:0000256" key="1">
    <source>
        <dbReference type="SAM" id="Phobius"/>
    </source>
</evidence>
<dbReference type="EMBL" id="CP157199">
    <property type="protein sequence ID" value="XBG61176.1"/>
    <property type="molecule type" value="Genomic_DNA"/>
</dbReference>
<keyword evidence="1" id="KW-0812">Transmembrane</keyword>
<organism evidence="2">
    <name type="scientific">Pontimicrobium sp. SW4</name>
    <dbReference type="NCBI Taxonomy" id="3153519"/>
    <lineage>
        <taxon>Bacteria</taxon>
        <taxon>Pseudomonadati</taxon>
        <taxon>Bacteroidota</taxon>
        <taxon>Flavobacteriia</taxon>
        <taxon>Flavobacteriales</taxon>
        <taxon>Flavobacteriaceae</taxon>
        <taxon>Pontimicrobium</taxon>
    </lineage>
</organism>
<feature type="transmembrane region" description="Helical" evidence="1">
    <location>
        <begin position="56"/>
        <end position="75"/>
    </location>
</feature>
<gene>
    <name evidence="2" type="ORF">ABGB03_15085</name>
</gene>
<feature type="transmembrane region" description="Helical" evidence="1">
    <location>
        <begin position="16"/>
        <end position="36"/>
    </location>
</feature>
<proteinExistence type="predicted"/>
<reference evidence="2" key="1">
    <citation type="submission" date="2024-05" db="EMBL/GenBank/DDBJ databases">
        <title>Pontimicrobium maritimus sp. nov., isolated form sea water.</title>
        <authorList>
            <person name="Muhammad N."/>
            <person name="Vuong T.Q."/>
            <person name="Han H.L."/>
            <person name="Kim S.-G."/>
        </authorList>
    </citation>
    <scope>NUCLEOTIDE SEQUENCE</scope>
    <source>
        <strain evidence="2">SW4</strain>
    </source>
</reference>
<protein>
    <submittedName>
        <fullName evidence="2">Uncharacterized protein</fullName>
    </submittedName>
</protein>
<dbReference type="RefSeq" id="WP_347923521.1">
    <property type="nucleotide sequence ID" value="NZ_CP157199.1"/>
</dbReference>
<keyword evidence="1" id="KW-1133">Transmembrane helix</keyword>